<dbReference type="GeneID" id="30671586"/>
<feature type="transmembrane region" description="Helical" evidence="1">
    <location>
        <begin position="20"/>
        <end position="35"/>
    </location>
</feature>
<dbReference type="RefSeq" id="XP_019613371.1">
    <property type="nucleotide sequence ID" value="XM_019757820.1"/>
</dbReference>
<accession>A0A0W4ZWZ5</accession>
<evidence type="ECO:0000256" key="1">
    <source>
        <dbReference type="SAM" id="Phobius"/>
    </source>
</evidence>
<proteinExistence type="predicted"/>
<keyword evidence="1" id="KW-0472">Membrane</keyword>
<dbReference type="EMBL" id="AFWA02000008">
    <property type="protein sequence ID" value="KTW32898.1"/>
    <property type="molecule type" value="Genomic_DNA"/>
</dbReference>
<keyword evidence="1" id="KW-0812">Transmembrane</keyword>
<dbReference type="Proteomes" id="UP000011958">
    <property type="component" value="Unassembled WGS sequence"/>
</dbReference>
<evidence type="ECO:0000313" key="2">
    <source>
        <dbReference type="EMBL" id="KTW32898.1"/>
    </source>
</evidence>
<keyword evidence="3" id="KW-1185">Reference proteome</keyword>
<comment type="caution">
    <text evidence="2">The sequence shown here is derived from an EMBL/GenBank/DDBJ whole genome shotgun (WGS) entry which is preliminary data.</text>
</comment>
<sequence length="77" mass="9052">MTEKNTGEILEKNQCFSCKLTSILTFGILGIYILYQGRKKYRHCKLFIKSGCFQNLNLLLKKKKIQICSFVSWDIRN</sequence>
<dbReference type="VEuPathDB" id="FungiDB:PNEG_04302"/>
<evidence type="ECO:0000313" key="3">
    <source>
        <dbReference type="Proteomes" id="UP000011958"/>
    </source>
</evidence>
<organism evidence="2 3">
    <name type="scientific">Pneumocystis murina (strain B123)</name>
    <name type="common">Mouse pneumocystis pneumonia agent</name>
    <name type="synonym">Pneumocystis carinii f. sp. muris</name>
    <dbReference type="NCBI Taxonomy" id="1069680"/>
    <lineage>
        <taxon>Eukaryota</taxon>
        <taxon>Fungi</taxon>
        <taxon>Dikarya</taxon>
        <taxon>Ascomycota</taxon>
        <taxon>Taphrinomycotina</taxon>
        <taxon>Pneumocystomycetes</taxon>
        <taxon>Pneumocystaceae</taxon>
        <taxon>Pneumocystis</taxon>
    </lineage>
</organism>
<gene>
    <name evidence="2" type="ORF">PNEG_04302</name>
</gene>
<keyword evidence="1" id="KW-1133">Transmembrane helix</keyword>
<name>A0A0W4ZWZ5_PNEMU</name>
<evidence type="ECO:0008006" key="4">
    <source>
        <dbReference type="Google" id="ProtNLM"/>
    </source>
</evidence>
<dbReference type="AlphaFoldDB" id="A0A0W4ZWZ5"/>
<reference evidence="3" key="1">
    <citation type="journal article" date="2016" name="Nat. Commun.">
        <title>Genome analysis of three Pneumocystis species reveals adaptation mechanisms to life exclusively in mammalian hosts.</title>
        <authorList>
            <person name="Ma L."/>
            <person name="Chen Z."/>
            <person name="Huang D.W."/>
            <person name="Kutty G."/>
            <person name="Ishihara M."/>
            <person name="Wang H."/>
            <person name="Abouelleil A."/>
            <person name="Bishop L."/>
            <person name="Davey E."/>
            <person name="Deng R."/>
            <person name="Deng X."/>
            <person name="Fan L."/>
            <person name="Fantoni G."/>
            <person name="Fitzgerald M."/>
            <person name="Gogineni E."/>
            <person name="Goldberg J.M."/>
            <person name="Handley G."/>
            <person name="Hu X."/>
            <person name="Huber C."/>
            <person name="Jiao X."/>
            <person name="Jones K."/>
            <person name="Levin J.Z."/>
            <person name="Liu Y."/>
            <person name="Macdonald P."/>
            <person name="Melnikov A."/>
            <person name="Raley C."/>
            <person name="Sassi M."/>
            <person name="Sherman B.T."/>
            <person name="Song X."/>
            <person name="Sykes S."/>
            <person name="Tran B."/>
            <person name="Walsh L."/>
            <person name="Xia Y."/>
            <person name="Yang J."/>
            <person name="Young S."/>
            <person name="Zeng Q."/>
            <person name="Zheng X."/>
            <person name="Stephens R."/>
            <person name="Nusbaum C."/>
            <person name="Birren B.W."/>
            <person name="Azadi P."/>
            <person name="Lempicki R.A."/>
            <person name="Cuomo C.A."/>
            <person name="Kovacs J.A."/>
        </authorList>
    </citation>
    <scope>NUCLEOTIDE SEQUENCE [LARGE SCALE GENOMIC DNA]</scope>
    <source>
        <strain evidence="3">B123</strain>
    </source>
</reference>
<protein>
    <recommendedName>
        <fullName evidence="4">DUF4536 domain-containing protein</fullName>
    </recommendedName>
</protein>